<gene>
    <name evidence="8" type="ORF">KP79_PYT04307</name>
</gene>
<dbReference type="EMBL" id="NEDP02005429">
    <property type="protein sequence ID" value="OWF41028.1"/>
    <property type="molecule type" value="Genomic_DNA"/>
</dbReference>
<dbReference type="Proteomes" id="UP000242188">
    <property type="component" value="Unassembled WGS sequence"/>
</dbReference>
<comment type="caution">
    <text evidence="8">The sequence shown here is derived from an EMBL/GenBank/DDBJ whole genome shotgun (WGS) entry which is preliminary data.</text>
</comment>
<feature type="transmembrane region" description="Helical" evidence="7">
    <location>
        <begin position="429"/>
        <end position="453"/>
    </location>
</feature>
<protein>
    <submittedName>
        <fullName evidence="8">Protein odr-4-like</fullName>
    </submittedName>
</protein>
<evidence type="ECO:0000256" key="1">
    <source>
        <dbReference type="ARBA" id="ARBA00004370"/>
    </source>
</evidence>
<dbReference type="STRING" id="6573.A0A210PWZ5"/>
<evidence type="ECO:0000313" key="8">
    <source>
        <dbReference type="EMBL" id="OWF41028.1"/>
    </source>
</evidence>
<comment type="similarity">
    <text evidence="2">Belongs to the ODR-4 family.</text>
</comment>
<name>A0A210PWZ5_MIZYE</name>
<evidence type="ECO:0000256" key="4">
    <source>
        <dbReference type="ARBA" id="ARBA00022989"/>
    </source>
</evidence>
<dbReference type="AlphaFoldDB" id="A0A210PWZ5"/>
<dbReference type="PANTHER" id="PTHR33966">
    <property type="entry name" value="PROTEIN ODR-4 HOMOLOG"/>
    <property type="match status" value="1"/>
</dbReference>
<proteinExistence type="inferred from homology"/>
<reference evidence="8 9" key="1">
    <citation type="journal article" date="2017" name="Nat. Ecol. Evol.">
        <title>Scallop genome provides insights into evolution of bilaterian karyotype and development.</title>
        <authorList>
            <person name="Wang S."/>
            <person name="Zhang J."/>
            <person name="Jiao W."/>
            <person name="Li J."/>
            <person name="Xun X."/>
            <person name="Sun Y."/>
            <person name="Guo X."/>
            <person name="Huan P."/>
            <person name="Dong B."/>
            <person name="Zhang L."/>
            <person name="Hu X."/>
            <person name="Sun X."/>
            <person name="Wang J."/>
            <person name="Zhao C."/>
            <person name="Wang Y."/>
            <person name="Wang D."/>
            <person name="Huang X."/>
            <person name="Wang R."/>
            <person name="Lv J."/>
            <person name="Li Y."/>
            <person name="Zhang Z."/>
            <person name="Liu B."/>
            <person name="Lu W."/>
            <person name="Hui Y."/>
            <person name="Liang J."/>
            <person name="Zhou Z."/>
            <person name="Hou R."/>
            <person name="Li X."/>
            <person name="Liu Y."/>
            <person name="Li H."/>
            <person name="Ning X."/>
            <person name="Lin Y."/>
            <person name="Zhao L."/>
            <person name="Xing Q."/>
            <person name="Dou J."/>
            <person name="Li Y."/>
            <person name="Mao J."/>
            <person name="Guo H."/>
            <person name="Dou H."/>
            <person name="Li T."/>
            <person name="Mu C."/>
            <person name="Jiang W."/>
            <person name="Fu Q."/>
            <person name="Fu X."/>
            <person name="Miao Y."/>
            <person name="Liu J."/>
            <person name="Yu Q."/>
            <person name="Li R."/>
            <person name="Liao H."/>
            <person name="Li X."/>
            <person name="Kong Y."/>
            <person name="Jiang Z."/>
            <person name="Chourrout D."/>
            <person name="Li R."/>
            <person name="Bao Z."/>
        </authorList>
    </citation>
    <scope>NUCLEOTIDE SEQUENCE [LARGE SCALE GENOMIC DNA]</scope>
    <source>
        <strain evidence="8 9">PY_sf001</strain>
    </source>
</reference>
<feature type="region of interest" description="Disordered" evidence="6">
    <location>
        <begin position="240"/>
        <end position="262"/>
    </location>
</feature>
<feature type="compositionally biased region" description="Basic and acidic residues" evidence="6">
    <location>
        <begin position="240"/>
        <end position="259"/>
    </location>
</feature>
<evidence type="ECO:0000256" key="2">
    <source>
        <dbReference type="ARBA" id="ARBA00010131"/>
    </source>
</evidence>
<dbReference type="GO" id="GO:0008104">
    <property type="term" value="P:intracellular protein localization"/>
    <property type="evidence" value="ECO:0007669"/>
    <property type="project" value="TreeGrafter"/>
</dbReference>
<keyword evidence="9" id="KW-1185">Reference proteome</keyword>
<evidence type="ECO:0000256" key="5">
    <source>
        <dbReference type="ARBA" id="ARBA00023136"/>
    </source>
</evidence>
<evidence type="ECO:0000256" key="3">
    <source>
        <dbReference type="ARBA" id="ARBA00022692"/>
    </source>
</evidence>
<keyword evidence="3 7" id="KW-0812">Transmembrane</keyword>
<organism evidence="8 9">
    <name type="scientific">Mizuhopecten yessoensis</name>
    <name type="common">Japanese scallop</name>
    <name type="synonym">Patinopecten yessoensis</name>
    <dbReference type="NCBI Taxonomy" id="6573"/>
    <lineage>
        <taxon>Eukaryota</taxon>
        <taxon>Metazoa</taxon>
        <taxon>Spiralia</taxon>
        <taxon>Lophotrochozoa</taxon>
        <taxon>Mollusca</taxon>
        <taxon>Bivalvia</taxon>
        <taxon>Autobranchia</taxon>
        <taxon>Pteriomorphia</taxon>
        <taxon>Pectinida</taxon>
        <taxon>Pectinoidea</taxon>
        <taxon>Pectinidae</taxon>
        <taxon>Mizuhopecten</taxon>
    </lineage>
</organism>
<evidence type="ECO:0000256" key="6">
    <source>
        <dbReference type="SAM" id="MobiDB-lite"/>
    </source>
</evidence>
<dbReference type="OrthoDB" id="21458at2759"/>
<dbReference type="GO" id="GO:0012505">
    <property type="term" value="C:endomembrane system"/>
    <property type="evidence" value="ECO:0007669"/>
    <property type="project" value="TreeGrafter"/>
</dbReference>
<dbReference type="GO" id="GO:0016020">
    <property type="term" value="C:membrane"/>
    <property type="evidence" value="ECO:0007669"/>
    <property type="project" value="UniProtKB-SubCell"/>
</dbReference>
<keyword evidence="5 7" id="KW-0472">Membrane</keyword>
<dbReference type="InterPro" id="IPR029454">
    <property type="entry name" value="ODR-4-like"/>
</dbReference>
<comment type="subcellular location">
    <subcellularLocation>
        <location evidence="1">Membrane</location>
    </subcellularLocation>
</comment>
<dbReference type="Pfam" id="PF14778">
    <property type="entry name" value="ODR4-like"/>
    <property type="match status" value="1"/>
</dbReference>
<evidence type="ECO:0000256" key="7">
    <source>
        <dbReference type="SAM" id="Phobius"/>
    </source>
</evidence>
<feature type="region of interest" description="Disordered" evidence="6">
    <location>
        <begin position="50"/>
        <end position="76"/>
    </location>
</feature>
<sequence>MGRTVLADETIQDYVEKLIKNGSWNLGLIIGQLTAQKDYAVRLIRTPEPVEDEVSEEEEDSDATKKRKRSDNRPESLCDVSEKWAATHAKQAIRMLPGGIDVIGVFALAPPNMMQASQAKLRQIVFAIHKTLVRGQLVSEEGAITDRILLQICSTTRKYTCRSIDVGDAKSSFRPADWKSHSGGDHWIRLQSDIAVDLRIPVPVRSQNLTFLKQLQSGVTPYCQRLCGGIALFNGKMREPTETLDQSESKGRSKGRDKGQTTQQVQEIEFCMKAKADGITETRVSENVAKMAVRGCIHSRAYVYGKAEVRDGIKALQTDVVRSLMARCELLYEDVIDVVEEESVLKELYNTPVRVFGKLPGTHLDFCDYMFPDEKMEEVTDRIEELLDISITEDKLDLTCERMATEEDMETTEKDDSQVNNQVVRESNLGFNIGTILGGVVAAALAGFSYYILGET</sequence>
<keyword evidence="4 7" id="KW-1133">Transmembrane helix</keyword>
<evidence type="ECO:0000313" key="9">
    <source>
        <dbReference type="Proteomes" id="UP000242188"/>
    </source>
</evidence>
<accession>A0A210PWZ5</accession>
<feature type="compositionally biased region" description="Acidic residues" evidence="6">
    <location>
        <begin position="50"/>
        <end position="61"/>
    </location>
</feature>
<dbReference type="PANTHER" id="PTHR33966:SF1">
    <property type="entry name" value="PROTEIN ODR-4 HOMOLOG"/>
    <property type="match status" value="1"/>
</dbReference>